<organism evidence="3 4">
    <name type="scientific">Actinocatenispora rupis</name>
    <dbReference type="NCBI Taxonomy" id="519421"/>
    <lineage>
        <taxon>Bacteria</taxon>
        <taxon>Bacillati</taxon>
        <taxon>Actinomycetota</taxon>
        <taxon>Actinomycetes</taxon>
        <taxon>Micromonosporales</taxon>
        <taxon>Micromonosporaceae</taxon>
        <taxon>Actinocatenispora</taxon>
    </lineage>
</organism>
<evidence type="ECO:0000256" key="1">
    <source>
        <dbReference type="ARBA" id="ARBA00038473"/>
    </source>
</evidence>
<dbReference type="Proteomes" id="UP000612808">
    <property type="component" value="Unassembled WGS sequence"/>
</dbReference>
<dbReference type="InterPro" id="IPR051478">
    <property type="entry name" value="Beta-lactamase-like_AB/R"/>
</dbReference>
<dbReference type="EMBL" id="BOMB01000041">
    <property type="protein sequence ID" value="GID15316.1"/>
    <property type="molecule type" value="Genomic_DNA"/>
</dbReference>
<accession>A0A8J3JBG2</accession>
<evidence type="ECO:0000259" key="2">
    <source>
        <dbReference type="Pfam" id="PF00144"/>
    </source>
</evidence>
<dbReference type="Gene3D" id="3.40.710.10">
    <property type="entry name" value="DD-peptidase/beta-lactamase superfamily"/>
    <property type="match status" value="1"/>
</dbReference>
<dbReference type="InterPro" id="IPR012338">
    <property type="entry name" value="Beta-lactam/transpept-like"/>
</dbReference>
<reference evidence="3" key="1">
    <citation type="submission" date="2021-01" db="EMBL/GenBank/DDBJ databases">
        <title>Whole genome shotgun sequence of Actinocatenispora rupis NBRC 107355.</title>
        <authorList>
            <person name="Komaki H."/>
            <person name="Tamura T."/>
        </authorList>
    </citation>
    <scope>NUCLEOTIDE SEQUENCE</scope>
    <source>
        <strain evidence="3">NBRC 107355</strain>
    </source>
</reference>
<protein>
    <recommendedName>
        <fullName evidence="2">Beta-lactamase-related domain-containing protein</fullName>
    </recommendedName>
</protein>
<gene>
    <name evidence="3" type="ORF">Aru02nite_62050</name>
</gene>
<comment type="caution">
    <text evidence="3">The sequence shown here is derived from an EMBL/GenBank/DDBJ whole genome shotgun (WGS) entry which is preliminary data.</text>
</comment>
<dbReference type="PANTHER" id="PTHR22935:SF95">
    <property type="entry name" value="BETA-LACTAMASE-LIKE 1-RELATED"/>
    <property type="match status" value="1"/>
</dbReference>
<dbReference type="AlphaFoldDB" id="A0A8J3JBG2"/>
<dbReference type="PANTHER" id="PTHR22935">
    <property type="entry name" value="PENICILLIN-BINDING PROTEIN"/>
    <property type="match status" value="1"/>
</dbReference>
<dbReference type="Pfam" id="PF00144">
    <property type="entry name" value="Beta-lactamase"/>
    <property type="match status" value="1"/>
</dbReference>
<evidence type="ECO:0000313" key="3">
    <source>
        <dbReference type="EMBL" id="GID15316.1"/>
    </source>
</evidence>
<feature type="domain" description="Beta-lactamase-related" evidence="2">
    <location>
        <begin position="33"/>
        <end position="324"/>
    </location>
</feature>
<dbReference type="SUPFAM" id="SSF56601">
    <property type="entry name" value="beta-lactamase/transpeptidase-like"/>
    <property type="match status" value="1"/>
</dbReference>
<dbReference type="InterPro" id="IPR001466">
    <property type="entry name" value="Beta-lactam-related"/>
</dbReference>
<sequence>MFWLGSLLVTDALTAVLRQELDRSRNSWPRGVGVIAAAQVGDRVSHAVVGTVNDAGDHPTPDTVFRIASISKVFTALALAVAVKRGEVGLDEPAEIYLPGAFRLPRYDGRPIFVVDLATHTSGLPRDHTGTDSLDGLAATLARTTLASPPGQFHRYSNMGVALLGLLLSHAANTSYETLIADRICRPLQLGDTTLAPTQSQTRRLAQGHDPDGQPAVVPTIHVGAPSGGLYSTATDLLRFLRLHLGQVPHAELAPAAAVALAPRFSTPDAHTLGLCWHHTQLPNHATSIWHNGGLPGFHSYAALVPGADTALVVLANQDTDLESTATTILTRLTD</sequence>
<name>A0A8J3JBG2_9ACTN</name>
<evidence type="ECO:0000313" key="4">
    <source>
        <dbReference type="Proteomes" id="UP000612808"/>
    </source>
</evidence>
<comment type="similarity">
    <text evidence="1">Belongs to the beta-lactamase family.</text>
</comment>
<proteinExistence type="inferred from homology"/>
<keyword evidence="4" id="KW-1185">Reference proteome</keyword>